<gene>
    <name evidence="1" type="ORF">A2Z67_04960</name>
</gene>
<name>A0A1F7X2R3_9BACT</name>
<evidence type="ECO:0000313" key="1">
    <source>
        <dbReference type="EMBL" id="OGM09261.1"/>
    </source>
</evidence>
<reference evidence="1 2" key="1">
    <citation type="journal article" date="2016" name="Nat. Commun.">
        <title>Thousands of microbial genomes shed light on interconnected biogeochemical processes in an aquifer system.</title>
        <authorList>
            <person name="Anantharaman K."/>
            <person name="Brown C.T."/>
            <person name="Hug L.A."/>
            <person name="Sharon I."/>
            <person name="Castelle C.J."/>
            <person name="Probst A.J."/>
            <person name="Thomas B.C."/>
            <person name="Singh A."/>
            <person name="Wilkins M.J."/>
            <person name="Karaoz U."/>
            <person name="Brodie E.L."/>
            <person name="Williams K.H."/>
            <person name="Hubbard S.S."/>
            <person name="Banfield J.F."/>
        </authorList>
    </citation>
    <scope>NUCLEOTIDE SEQUENCE [LARGE SCALE GENOMIC DNA]</scope>
</reference>
<accession>A0A1F7X2R3</accession>
<protein>
    <submittedName>
        <fullName evidence="1">Uncharacterized protein</fullName>
    </submittedName>
</protein>
<dbReference type="Proteomes" id="UP000176939">
    <property type="component" value="Unassembled WGS sequence"/>
</dbReference>
<comment type="caution">
    <text evidence="1">The sequence shown here is derived from an EMBL/GenBank/DDBJ whole genome shotgun (WGS) entry which is preliminary data.</text>
</comment>
<evidence type="ECO:0000313" key="2">
    <source>
        <dbReference type="Proteomes" id="UP000176939"/>
    </source>
</evidence>
<dbReference type="EMBL" id="MGFQ01000024">
    <property type="protein sequence ID" value="OGM09261.1"/>
    <property type="molecule type" value="Genomic_DNA"/>
</dbReference>
<proteinExistence type="predicted"/>
<dbReference type="AlphaFoldDB" id="A0A1F7X2R3"/>
<sequence length="138" mass="16822">MGADLYIEKITNETTKRWRKELDKAKPGRRKWEYYWSKMYPATGYFRDSYNDGNLLWKFGLSYWNDFPKLMRRGSQLMSPAKVKILLKMLKEREESFQIGIAMNCSDEERRYYLKKYKRLKRFLNNAIKLNTFIRCSI</sequence>
<organism evidence="1 2">
    <name type="scientific">Candidatus Woesebacteria bacterium RBG_13_36_22</name>
    <dbReference type="NCBI Taxonomy" id="1802478"/>
    <lineage>
        <taxon>Bacteria</taxon>
        <taxon>Candidatus Woeseibacteriota</taxon>
    </lineage>
</organism>